<accession>A0A124SFG9</accession>
<dbReference type="STRING" id="59895.A0A124SFG9"/>
<feature type="region of interest" description="Disordered" evidence="1">
    <location>
        <begin position="446"/>
        <end position="530"/>
    </location>
</feature>
<dbReference type="Gramene" id="KVI03212">
    <property type="protein sequence ID" value="KVI03212"/>
    <property type="gene ID" value="Ccrd_018491"/>
</dbReference>
<dbReference type="OMA" id="EPSGWKQ"/>
<feature type="region of interest" description="Disordered" evidence="1">
    <location>
        <begin position="102"/>
        <end position="144"/>
    </location>
</feature>
<feature type="domain" description="DUF7046" evidence="2">
    <location>
        <begin position="733"/>
        <end position="831"/>
    </location>
</feature>
<evidence type="ECO:0000313" key="3">
    <source>
        <dbReference type="EMBL" id="KVI03212.1"/>
    </source>
</evidence>
<dbReference type="PANTHER" id="PTHR31149:SF10">
    <property type="entry name" value="OS05G0100900 PROTEIN"/>
    <property type="match status" value="1"/>
</dbReference>
<keyword evidence="4" id="KW-1185">Reference proteome</keyword>
<proteinExistence type="predicted"/>
<dbReference type="GO" id="GO:0005886">
    <property type="term" value="C:plasma membrane"/>
    <property type="evidence" value="ECO:0007669"/>
    <property type="project" value="TreeGrafter"/>
</dbReference>
<sequence>MSLQDWMSGSVGITNFKMENGVGFDGGGNLSQQLSALTIDDSVNGYSNNTNNINGMNKSDGLFQVMKAVEAAEATIKQQVEENHRLRSELQKRIQELENYKSSHTKAENCHPTDHWSDHGYLPQTDNRAVSPSMSPTEGIKTGNESAFYDSSRSVLRKGFTGNVVDPVQVSRGSHLETQNINGAINDGSGVRCISHLETQAATASCSPLRYRSEGEYDPQFNVSGHGQGMVAISELKNAGSPLKQVVVDTRDQEQEILLLRRYLVDYSIKEAQIHNEKFALEKRIAYMRLVGRIFIYTYLTSGVLFPHHILKVMMAFDQQQQDLVDAASKALSYRQDIIEENIRLTYALQDAQEERSTFVSSLMPLLAEYSLQPPVADAQSIVSNVKVLFRHLQEKLIGIETKLKESQYQLAAWRSDVNPSSFAQSPLYSFGNKNGLELVPQQAYSDGQGPIPSDHLTARGWDVPGHSDGVAENSEPDSVRYSPLINRKNHSLATNSQIAGDQPNLNPTSKNEETTNKQVTFSDPVSSNDVEDFDVEGHREENEGEPFVNWNPKITAYSNTLEDPNSYSPYLTPVLEEPSSSFSEAADDDPLPVVEALQISGEAFPGRELQASGYSLNGTTSCNFEWVRHMEDGSVSYIEGIPPYALMSFFLSFFIHFGERNCQAGAKQPNYLVTADDVDTCLAIEVQPMDNRKRKGELVTVFANEHRKIVCDPDMQDHIRRALQAGHAEHRAGYLDIWEPVTLVIKKDAINTKGSGPSVTDKFDPTTRVFVPCGNPIEFSFVSSSGSVERRFRVEHESGGGGSGSSRDVIVLTMRFFIKRVAEKKKMKKKGLFF</sequence>
<name>A0A124SFG9_CYNCS</name>
<dbReference type="Proteomes" id="UP000243975">
    <property type="component" value="Unassembled WGS sequence"/>
</dbReference>
<gene>
    <name evidence="3" type="ORF">Ccrd_018491</name>
</gene>
<feature type="compositionally biased region" description="Polar residues" evidence="1">
    <location>
        <begin position="517"/>
        <end position="529"/>
    </location>
</feature>
<dbReference type="PANTHER" id="PTHR31149">
    <property type="entry name" value="EXPRESSED PROTEIN"/>
    <property type="match status" value="1"/>
</dbReference>
<reference evidence="3 4" key="1">
    <citation type="journal article" date="2016" name="Sci. Rep.">
        <title>The genome sequence of the outbreeding globe artichoke constructed de novo incorporating a phase-aware low-pass sequencing strategy of F1 progeny.</title>
        <authorList>
            <person name="Scaglione D."/>
            <person name="Reyes-Chin-Wo S."/>
            <person name="Acquadro A."/>
            <person name="Froenicke L."/>
            <person name="Portis E."/>
            <person name="Beitel C."/>
            <person name="Tirone M."/>
            <person name="Mauro R."/>
            <person name="Lo Monaco A."/>
            <person name="Mauromicale G."/>
            <person name="Faccioli P."/>
            <person name="Cattivelli L."/>
            <person name="Rieseberg L."/>
            <person name="Michelmore R."/>
            <person name="Lanteri S."/>
        </authorList>
    </citation>
    <scope>NUCLEOTIDE SEQUENCE [LARGE SCALE GENOMIC DNA]</scope>
    <source>
        <strain evidence="3">2C</strain>
    </source>
</reference>
<evidence type="ECO:0000313" key="4">
    <source>
        <dbReference type="Proteomes" id="UP000243975"/>
    </source>
</evidence>
<evidence type="ECO:0000259" key="2">
    <source>
        <dbReference type="Pfam" id="PF23080"/>
    </source>
</evidence>
<feature type="compositionally biased region" description="Basic and acidic residues" evidence="1">
    <location>
        <begin position="102"/>
        <end position="118"/>
    </location>
</feature>
<comment type="caution">
    <text evidence="3">The sequence shown here is derived from an EMBL/GenBank/DDBJ whole genome shotgun (WGS) entry which is preliminary data.</text>
</comment>
<dbReference type="AlphaFoldDB" id="A0A124SFG9"/>
<protein>
    <recommendedName>
        <fullName evidence="2">DUF7046 domain-containing protein</fullName>
    </recommendedName>
</protein>
<dbReference type="InterPro" id="IPR055474">
    <property type="entry name" value="DUF7046"/>
</dbReference>
<organism evidence="3 4">
    <name type="scientific">Cynara cardunculus var. scolymus</name>
    <name type="common">Globe artichoke</name>
    <name type="synonym">Cynara scolymus</name>
    <dbReference type="NCBI Taxonomy" id="59895"/>
    <lineage>
        <taxon>Eukaryota</taxon>
        <taxon>Viridiplantae</taxon>
        <taxon>Streptophyta</taxon>
        <taxon>Embryophyta</taxon>
        <taxon>Tracheophyta</taxon>
        <taxon>Spermatophyta</taxon>
        <taxon>Magnoliopsida</taxon>
        <taxon>eudicotyledons</taxon>
        <taxon>Gunneridae</taxon>
        <taxon>Pentapetalae</taxon>
        <taxon>asterids</taxon>
        <taxon>campanulids</taxon>
        <taxon>Asterales</taxon>
        <taxon>Asteraceae</taxon>
        <taxon>Carduoideae</taxon>
        <taxon>Cardueae</taxon>
        <taxon>Carduinae</taxon>
        <taxon>Cynara</taxon>
    </lineage>
</organism>
<dbReference type="Pfam" id="PF23080">
    <property type="entry name" value="DUF7046"/>
    <property type="match status" value="1"/>
</dbReference>
<feature type="compositionally biased region" description="Polar residues" evidence="1">
    <location>
        <begin position="124"/>
        <end position="136"/>
    </location>
</feature>
<dbReference type="Gene3D" id="2.60.40.2700">
    <property type="match status" value="1"/>
</dbReference>
<evidence type="ECO:0000256" key="1">
    <source>
        <dbReference type="SAM" id="MobiDB-lite"/>
    </source>
</evidence>
<feature type="compositionally biased region" description="Polar residues" evidence="1">
    <location>
        <begin position="492"/>
        <end position="510"/>
    </location>
</feature>
<dbReference type="EMBL" id="LEKV01002412">
    <property type="protein sequence ID" value="KVI03212.1"/>
    <property type="molecule type" value="Genomic_DNA"/>
</dbReference>